<organism evidence="3 4">
    <name type="scientific">Kistimonas scapharcae</name>
    <dbReference type="NCBI Taxonomy" id="1036133"/>
    <lineage>
        <taxon>Bacteria</taxon>
        <taxon>Pseudomonadati</taxon>
        <taxon>Pseudomonadota</taxon>
        <taxon>Gammaproteobacteria</taxon>
        <taxon>Oceanospirillales</taxon>
        <taxon>Endozoicomonadaceae</taxon>
        <taxon>Kistimonas</taxon>
    </lineage>
</organism>
<dbReference type="EMBL" id="BAABFL010000480">
    <property type="protein sequence ID" value="GAA4652755.1"/>
    <property type="molecule type" value="Genomic_DNA"/>
</dbReference>
<sequence length="923" mass="103828">MIRGRWYSLLIVMLLLGSAGSSAANALPSVAFFYGASVPVEELSFYDRVVVEPSHLKAGQLADLQHSGSAVFAYLSLGEVNASLWRRYQLPDALIVGRNRGWNSYIIDQTRKAWQHYVLDTLIPPLLQSGYDGLFLDTLDSYQQVFGSEERQQPQRAALIDLIQAIRQRYPALKLFMNRGFELFPEIASATDGMAVESLLRQFDPVDNAFRERSQEEQTWLLEKLEPVRREGIPVTVIEYLPDYQPEQARVLADRLIAQGFSPWISTPALDILGTGLLSPEPRRVLMLYNDAEEPEQSDIHNVVAVIAEYLGLVPVYVNVNGELPDYPLSGRYAGIISWLSDEPDNLRYFQQWLGKQLDDRIPVLFLNNLPVNDPQLFRRLGLGRESAGVKKPVTVTRIPADTESFEAEIKPRTRGLAPLVSQNDAHKVAVAVQDARGQVFSPVLLADWGGMALSPYLLADNGLGYREWLVDPFALLRDALKLQPRLIPDATTENGRRIMTSHVDGDGFASRAEMPDTPYSGEVIKEAIFERYPIPHTVSVVEGETGAEGLYPTLSPELETIAQSIFRLPNVEIASHSYSHPFFWQPGKSGMDEKDTLYGYHLPIEDYAFNLRREIKGSIDYINQRLAPPDKRVKVFLWSGDARPDCQAMSLTQEAGVVSMNGGNSYLTETFSSLTGLSPQGRPTSAGWQVYAPVMNENVYTNEWTGPFYGYCKAKDTFRLSEEPRRIKPIAVYWHFYSGTLHASLNALKQVYDWALMQQPFPLYISEYVPRVEGFYNTAIARHSDGRWQIRGASALRTLRADRALGWPDPECSENLAGFRDLPQGRYLHLSASTASICFSHQRPNAVYLDEANAAIDHWRYLNPQKVALRFAGHGNIRFTVVNATPCRLEREGKILRPVITEQQQVFSINSKDSGDAVLVCR</sequence>
<dbReference type="PANTHER" id="PTHR35882:SF2">
    <property type="entry name" value="PELA"/>
    <property type="match status" value="1"/>
</dbReference>
<dbReference type="PANTHER" id="PTHR35882">
    <property type="entry name" value="PELA"/>
    <property type="match status" value="1"/>
</dbReference>
<dbReference type="InterPro" id="IPR017853">
    <property type="entry name" value="GH"/>
</dbReference>
<name>A0ABP8V9R2_9GAMM</name>
<dbReference type="CDD" id="cd10922">
    <property type="entry name" value="CE4_PelA_like_C"/>
    <property type="match status" value="1"/>
</dbReference>
<dbReference type="RefSeq" id="WP_345199386.1">
    <property type="nucleotide sequence ID" value="NZ_BAABFL010000480.1"/>
</dbReference>
<keyword evidence="4" id="KW-1185">Reference proteome</keyword>
<evidence type="ECO:0000259" key="2">
    <source>
        <dbReference type="Pfam" id="PF03537"/>
    </source>
</evidence>
<dbReference type="Proteomes" id="UP001500604">
    <property type="component" value="Unassembled WGS sequence"/>
</dbReference>
<gene>
    <name evidence="3" type="ORF">GCM10023116_50390</name>
</gene>
<evidence type="ECO:0000313" key="3">
    <source>
        <dbReference type="EMBL" id="GAA4652755.1"/>
    </source>
</evidence>
<dbReference type="InterPro" id="IPR011330">
    <property type="entry name" value="Glyco_hydro/deAcase_b/a-brl"/>
</dbReference>
<protein>
    <submittedName>
        <fullName evidence="3">Bifunctional glycoside hydrolase 114/ polysaccharide deacetylase family protein</fullName>
    </submittedName>
</protein>
<dbReference type="SUPFAM" id="SSF51445">
    <property type="entry name" value="(Trans)glycosidases"/>
    <property type="match status" value="1"/>
</dbReference>
<dbReference type="InterPro" id="IPR016925">
    <property type="entry name" value="UCP029570"/>
</dbReference>
<dbReference type="GO" id="GO:0016787">
    <property type="term" value="F:hydrolase activity"/>
    <property type="evidence" value="ECO:0007669"/>
    <property type="project" value="UniProtKB-KW"/>
</dbReference>
<accession>A0ABP8V9R2</accession>
<feature type="chain" id="PRO_5045117454" evidence="1">
    <location>
        <begin position="24"/>
        <end position="923"/>
    </location>
</feature>
<dbReference type="SUPFAM" id="SSF88713">
    <property type="entry name" value="Glycoside hydrolase/deacetylase"/>
    <property type="match status" value="1"/>
</dbReference>
<keyword evidence="3" id="KW-0378">Hydrolase</keyword>
<keyword evidence="1" id="KW-0732">Signal</keyword>
<dbReference type="InterPro" id="IPR013785">
    <property type="entry name" value="Aldolase_TIM"/>
</dbReference>
<dbReference type="InterPro" id="IPR004352">
    <property type="entry name" value="GH114_TIM-barrel"/>
</dbReference>
<comment type="caution">
    <text evidence="3">The sequence shown here is derived from an EMBL/GenBank/DDBJ whole genome shotgun (WGS) entry which is preliminary data.</text>
</comment>
<evidence type="ECO:0000256" key="1">
    <source>
        <dbReference type="SAM" id="SignalP"/>
    </source>
</evidence>
<dbReference type="Pfam" id="PF03537">
    <property type="entry name" value="Glyco_hydro_114"/>
    <property type="match status" value="1"/>
</dbReference>
<proteinExistence type="predicted"/>
<dbReference type="PIRSF" id="PIRSF029570">
    <property type="entry name" value="UCP029570"/>
    <property type="match status" value="1"/>
</dbReference>
<feature type="signal peptide" evidence="1">
    <location>
        <begin position="1"/>
        <end position="23"/>
    </location>
</feature>
<dbReference type="Gene3D" id="3.20.20.70">
    <property type="entry name" value="Aldolase class I"/>
    <property type="match status" value="1"/>
</dbReference>
<evidence type="ECO:0000313" key="4">
    <source>
        <dbReference type="Proteomes" id="UP001500604"/>
    </source>
</evidence>
<reference evidence="4" key="1">
    <citation type="journal article" date="2019" name="Int. J. Syst. Evol. Microbiol.">
        <title>The Global Catalogue of Microorganisms (GCM) 10K type strain sequencing project: providing services to taxonomists for standard genome sequencing and annotation.</title>
        <authorList>
            <consortium name="The Broad Institute Genomics Platform"/>
            <consortium name="The Broad Institute Genome Sequencing Center for Infectious Disease"/>
            <person name="Wu L."/>
            <person name="Ma J."/>
        </authorList>
    </citation>
    <scope>NUCLEOTIDE SEQUENCE [LARGE SCALE GENOMIC DNA]</scope>
    <source>
        <strain evidence="4">JCM 17805</strain>
    </source>
</reference>
<feature type="domain" description="Glycoside-hydrolase family GH114 TIM-barrel" evidence="2">
    <location>
        <begin position="38"/>
        <end position="270"/>
    </location>
</feature>